<name>V9SGL0_9VIRU</name>
<proteinExistence type="predicted"/>
<organism evidence="1 2">
    <name type="scientific">Tunisvirus fontaine2</name>
    <dbReference type="NCBI Taxonomy" id="1421067"/>
    <lineage>
        <taxon>Viruses</taxon>
        <taxon>Varidnaviria</taxon>
        <taxon>Bamfordvirae</taxon>
        <taxon>Nucleocytoviricota</taxon>
        <taxon>Megaviricetes</taxon>
        <taxon>Pimascovirales</taxon>
        <taxon>Pimascovirales incertae sedis</taxon>
        <taxon>Marseilleviridae</taxon>
        <taxon>Losannavirus</taxon>
        <taxon>Losannavirus tunisense</taxon>
    </lineage>
</organism>
<protein>
    <submittedName>
        <fullName evidence="1">Uncharacterized protein</fullName>
    </submittedName>
</protein>
<dbReference type="Proteomes" id="UP000232615">
    <property type="component" value="Segment"/>
</dbReference>
<sequence>MDPRKVYFIFLRDETETKLCWRTPTEKENEQSLFLCFAKASKENTKRSNWFEVAPEDKLTERQYAFLMYSGEKVLHTFPSREVLRYYGLNCPKFEA</sequence>
<gene>
    <name evidence="1" type="ORF">TNS_ORF184</name>
</gene>
<reference evidence="1 2" key="1">
    <citation type="journal article" date="2014" name="Arch. Virol.">
        <title>Complete genome sequence of Tunisvirus, a new member of the proposed family Marseilleviridae.</title>
        <authorList>
            <person name="Aherfi S."/>
            <person name="Boughalmi M."/>
            <person name="Pagnier I."/>
            <person name="Fournous G."/>
            <person name="La Scola B."/>
            <person name="Raoult D."/>
            <person name="Colson P."/>
        </authorList>
    </citation>
    <scope>NUCLEOTIDE SEQUENCE [LARGE SCALE GENOMIC DNA]</scope>
    <source>
        <strain evidence="1 2">U484</strain>
    </source>
</reference>
<keyword evidence="2" id="KW-1185">Reference proteome</keyword>
<dbReference type="EMBL" id="KF483846">
    <property type="protein sequence ID" value="AHC54902.1"/>
    <property type="molecule type" value="Genomic_DNA"/>
</dbReference>
<evidence type="ECO:0000313" key="1">
    <source>
        <dbReference type="EMBL" id="AHC54902.1"/>
    </source>
</evidence>
<evidence type="ECO:0000313" key="2">
    <source>
        <dbReference type="Proteomes" id="UP000232615"/>
    </source>
</evidence>
<accession>V9SGL0</accession>